<evidence type="ECO:0000256" key="5">
    <source>
        <dbReference type="ARBA" id="ARBA00022519"/>
    </source>
</evidence>
<name>A0A366EEM0_9HYPH</name>
<evidence type="ECO:0000256" key="4">
    <source>
        <dbReference type="ARBA" id="ARBA00022475"/>
    </source>
</evidence>
<keyword evidence="7" id="KW-1133">Transmembrane helix</keyword>
<proteinExistence type="inferred from homology"/>
<dbReference type="Gene3D" id="2.40.30.170">
    <property type="match status" value="1"/>
</dbReference>
<dbReference type="PANTHER" id="PTHR30386">
    <property type="entry name" value="MEMBRANE FUSION SUBUNIT OF EMRAB-TOLC MULTIDRUG EFFLUX PUMP"/>
    <property type="match status" value="1"/>
</dbReference>
<feature type="region of interest" description="Disordered" evidence="11">
    <location>
        <begin position="165"/>
        <end position="199"/>
    </location>
</feature>
<dbReference type="Pfam" id="PF26002">
    <property type="entry name" value="Beta-barrel_AprE"/>
    <property type="match status" value="1"/>
</dbReference>
<dbReference type="Pfam" id="PF25917">
    <property type="entry name" value="BSH_RND"/>
    <property type="match status" value="1"/>
</dbReference>
<feature type="coiled-coil region" evidence="10">
    <location>
        <begin position="303"/>
        <end position="366"/>
    </location>
</feature>
<dbReference type="Proteomes" id="UP000253529">
    <property type="component" value="Unassembled WGS sequence"/>
</dbReference>
<keyword evidence="8" id="KW-0472">Membrane</keyword>
<dbReference type="RefSeq" id="WP_113894175.1">
    <property type="nucleotide sequence ID" value="NZ_QNRK01000071.1"/>
</dbReference>
<evidence type="ECO:0000256" key="7">
    <source>
        <dbReference type="ARBA" id="ARBA00022989"/>
    </source>
</evidence>
<evidence type="ECO:0000256" key="11">
    <source>
        <dbReference type="SAM" id="MobiDB-lite"/>
    </source>
</evidence>
<dbReference type="GO" id="GO:0005886">
    <property type="term" value="C:plasma membrane"/>
    <property type="evidence" value="ECO:0007669"/>
    <property type="project" value="UniProtKB-SubCell"/>
</dbReference>
<evidence type="ECO:0000256" key="3">
    <source>
        <dbReference type="ARBA" id="ARBA00022448"/>
    </source>
</evidence>
<comment type="similarity">
    <text evidence="2 9">Belongs to the membrane fusion protein (MFP) (TC 8.A.1) family.</text>
</comment>
<evidence type="ECO:0000256" key="6">
    <source>
        <dbReference type="ARBA" id="ARBA00022692"/>
    </source>
</evidence>
<dbReference type="SUPFAM" id="SSF111369">
    <property type="entry name" value="HlyD-like secretion proteins"/>
    <property type="match status" value="2"/>
</dbReference>
<dbReference type="InterPro" id="IPR058982">
    <property type="entry name" value="Beta-barrel_AprE"/>
</dbReference>
<feature type="compositionally biased region" description="Pro residues" evidence="11">
    <location>
        <begin position="1"/>
        <end position="23"/>
    </location>
</feature>
<dbReference type="NCBIfam" id="TIGR01843">
    <property type="entry name" value="type_I_hlyD"/>
    <property type="match status" value="1"/>
</dbReference>
<sequence>MNQRTPPPAEAPRAPQPASPPRPAVSGRDREFLPAAIEILESPPPPVPLALMAIISLFALTALVWSFVGRLDVHAVAPGKVETAGYSKVIEPLDPGKIAAIHVAAGKAVKAGDLLFELDPAEAGADAAAARDALDASRAEIGRRRFAIEQVRAAGEAEARAEAGEAADAAGAADGPAAKAGAKPASPARAGPAPSPVEALAERPDAAIAWDEGLPEAFRMREEAVLRADLTQLADALKALDRQMAQKRATVKRLDMSIAFQNTLMETLSQRVATRQQAIDLNVGTKINLYDAKEELEKSQSQLASDEGQLIETDAALRELESERMKAVSQFIADNENKLAEASRKRDEARQSLAKATARLERTRLVAPIDGVVQQTAVTTVGQVVTTGQQLAVITPAGGELQVEALVPNLDIGFVKLGQPAAVKVDAFPFTRFGVVPGRVVKIAPSAIAEQEAKRALANAASAANAAQQPATAPGQPDSFVFPVTVALDQNAMTIDGAR</sequence>
<evidence type="ECO:0000256" key="1">
    <source>
        <dbReference type="ARBA" id="ARBA00004377"/>
    </source>
</evidence>
<evidence type="ECO:0000259" key="12">
    <source>
        <dbReference type="Pfam" id="PF25917"/>
    </source>
</evidence>
<dbReference type="EMBL" id="QNRK01000071">
    <property type="protein sequence ID" value="RBP00180.1"/>
    <property type="molecule type" value="Genomic_DNA"/>
</dbReference>
<feature type="domain" description="Multidrug resistance protein MdtA-like barrel-sandwich hybrid" evidence="12">
    <location>
        <begin position="96"/>
        <end position="395"/>
    </location>
</feature>
<evidence type="ECO:0000256" key="10">
    <source>
        <dbReference type="SAM" id="Coils"/>
    </source>
</evidence>
<keyword evidence="5 9" id="KW-0997">Cell inner membrane</keyword>
<reference evidence="14 15" key="1">
    <citation type="submission" date="2018-06" db="EMBL/GenBank/DDBJ databases">
        <title>Genomic Encyclopedia of Type Strains, Phase IV (KMG-IV): sequencing the most valuable type-strain genomes for metagenomic binning, comparative biology and taxonomic classification.</title>
        <authorList>
            <person name="Goeker M."/>
        </authorList>
    </citation>
    <scope>NUCLEOTIDE SEQUENCE [LARGE SCALE GENOMIC DNA]</scope>
    <source>
        <strain evidence="14 15">DSM 24875</strain>
    </source>
</reference>
<dbReference type="AlphaFoldDB" id="A0A366EEM0"/>
<evidence type="ECO:0000256" key="2">
    <source>
        <dbReference type="ARBA" id="ARBA00009477"/>
    </source>
</evidence>
<dbReference type="PRINTS" id="PR01490">
    <property type="entry name" value="RTXTOXIND"/>
</dbReference>
<feature type="compositionally biased region" description="Low complexity" evidence="11">
    <location>
        <begin position="165"/>
        <end position="192"/>
    </location>
</feature>
<keyword evidence="10" id="KW-0175">Coiled coil</keyword>
<feature type="domain" description="AprE-like beta-barrel" evidence="13">
    <location>
        <begin position="401"/>
        <end position="456"/>
    </location>
</feature>
<evidence type="ECO:0000256" key="9">
    <source>
        <dbReference type="RuleBase" id="RU365093"/>
    </source>
</evidence>
<dbReference type="InterPro" id="IPR050739">
    <property type="entry name" value="MFP"/>
</dbReference>
<dbReference type="OrthoDB" id="9810980at2"/>
<dbReference type="InterPro" id="IPR010129">
    <property type="entry name" value="T1SS_HlyD"/>
</dbReference>
<gene>
    <name evidence="14" type="ORF">DFR50_1711</name>
</gene>
<keyword evidence="6" id="KW-0812">Transmembrane</keyword>
<comment type="caution">
    <text evidence="14">The sequence shown here is derived from an EMBL/GenBank/DDBJ whole genome shotgun (WGS) entry which is preliminary data.</text>
</comment>
<accession>A0A366EEM0</accession>
<dbReference type="PANTHER" id="PTHR30386:SF27">
    <property type="entry name" value="MEMBRANE FUSION PROTEIN (MFP) FAMILY PROTEIN"/>
    <property type="match status" value="1"/>
</dbReference>
<evidence type="ECO:0000259" key="13">
    <source>
        <dbReference type="Pfam" id="PF26002"/>
    </source>
</evidence>
<keyword evidence="15" id="KW-1185">Reference proteome</keyword>
<evidence type="ECO:0000313" key="15">
    <source>
        <dbReference type="Proteomes" id="UP000253529"/>
    </source>
</evidence>
<feature type="region of interest" description="Disordered" evidence="11">
    <location>
        <begin position="1"/>
        <end position="27"/>
    </location>
</feature>
<keyword evidence="4 9" id="KW-1003">Cell membrane</keyword>
<evidence type="ECO:0000256" key="8">
    <source>
        <dbReference type="ARBA" id="ARBA00023136"/>
    </source>
</evidence>
<dbReference type="GO" id="GO:0015031">
    <property type="term" value="P:protein transport"/>
    <property type="evidence" value="ECO:0007669"/>
    <property type="project" value="InterPro"/>
</dbReference>
<feature type="non-terminal residue" evidence="14">
    <location>
        <position position="499"/>
    </location>
</feature>
<dbReference type="Gene3D" id="2.40.50.100">
    <property type="match status" value="2"/>
</dbReference>
<comment type="subcellular location">
    <subcellularLocation>
        <location evidence="1 9">Cell inner membrane</location>
        <topology evidence="1 9">Single-pass membrane protein</topology>
    </subcellularLocation>
</comment>
<keyword evidence="3 9" id="KW-0813">Transport</keyword>
<protein>
    <recommendedName>
        <fullName evidence="9">Membrane fusion protein (MFP) family protein</fullName>
    </recommendedName>
</protein>
<organism evidence="14 15">
    <name type="scientific">Roseiarcus fermentans</name>
    <dbReference type="NCBI Taxonomy" id="1473586"/>
    <lineage>
        <taxon>Bacteria</taxon>
        <taxon>Pseudomonadati</taxon>
        <taxon>Pseudomonadota</taxon>
        <taxon>Alphaproteobacteria</taxon>
        <taxon>Hyphomicrobiales</taxon>
        <taxon>Roseiarcaceae</taxon>
        <taxon>Roseiarcus</taxon>
    </lineage>
</organism>
<evidence type="ECO:0000313" key="14">
    <source>
        <dbReference type="EMBL" id="RBP00180.1"/>
    </source>
</evidence>
<dbReference type="InterPro" id="IPR058625">
    <property type="entry name" value="MdtA-like_BSH"/>
</dbReference>